<dbReference type="PIRSF" id="PIRSF006060">
    <property type="entry name" value="AA_transporter"/>
    <property type="match status" value="1"/>
</dbReference>
<evidence type="ECO:0000256" key="7">
    <source>
        <dbReference type="SAM" id="Phobius"/>
    </source>
</evidence>
<dbReference type="Proteomes" id="UP000803884">
    <property type="component" value="Unassembled WGS sequence"/>
</dbReference>
<dbReference type="PANTHER" id="PTHR45649">
    <property type="entry name" value="AMINO-ACID PERMEASE BAT1"/>
    <property type="match status" value="1"/>
</dbReference>
<keyword evidence="3 7" id="KW-0812">Transmembrane</keyword>
<feature type="transmembrane region" description="Helical" evidence="7">
    <location>
        <begin position="450"/>
        <end position="472"/>
    </location>
</feature>
<evidence type="ECO:0008006" key="10">
    <source>
        <dbReference type="Google" id="ProtNLM"/>
    </source>
</evidence>
<feature type="transmembrane region" description="Helical" evidence="7">
    <location>
        <begin position="282"/>
        <end position="300"/>
    </location>
</feature>
<keyword evidence="9" id="KW-1185">Reference proteome</keyword>
<comment type="caution">
    <text evidence="8">The sequence shown here is derived from an EMBL/GenBank/DDBJ whole genome shotgun (WGS) entry which is preliminary data.</text>
</comment>
<reference evidence="8 9" key="1">
    <citation type="journal article" date="2020" name="Microbiol. Resour. Announc.">
        <title>Draft Genome Sequence of a Cladosporium Species Isolated from the Mesophotic Ascidian Didemnum maculosum.</title>
        <authorList>
            <person name="Gioti A."/>
            <person name="Siaperas R."/>
            <person name="Nikolaivits E."/>
            <person name="Le Goff G."/>
            <person name="Ouazzani J."/>
            <person name="Kotoulas G."/>
            <person name="Topakas E."/>
        </authorList>
    </citation>
    <scope>NUCLEOTIDE SEQUENCE [LARGE SCALE GENOMIC DNA]</scope>
    <source>
        <strain evidence="8 9">TM138-S3</strain>
    </source>
</reference>
<keyword evidence="4 7" id="KW-1133">Transmembrane helix</keyword>
<feature type="transmembrane region" description="Helical" evidence="7">
    <location>
        <begin position="331"/>
        <end position="352"/>
    </location>
</feature>
<feature type="region of interest" description="Disordered" evidence="6">
    <location>
        <begin position="1"/>
        <end position="20"/>
    </location>
</feature>
<evidence type="ECO:0000256" key="4">
    <source>
        <dbReference type="ARBA" id="ARBA00022989"/>
    </source>
</evidence>
<dbReference type="EMBL" id="JAAQHG020000004">
    <property type="protein sequence ID" value="KAL1589752.1"/>
    <property type="molecule type" value="Genomic_DNA"/>
</dbReference>
<keyword evidence="5 7" id="KW-0472">Membrane</keyword>
<evidence type="ECO:0000256" key="2">
    <source>
        <dbReference type="ARBA" id="ARBA00022448"/>
    </source>
</evidence>
<dbReference type="GO" id="GO:0016020">
    <property type="term" value="C:membrane"/>
    <property type="evidence" value="ECO:0007669"/>
    <property type="project" value="UniProtKB-SubCell"/>
</dbReference>
<accession>A0AB34KXX7</accession>
<dbReference type="AlphaFoldDB" id="A0AB34KXX7"/>
<evidence type="ECO:0000256" key="5">
    <source>
        <dbReference type="ARBA" id="ARBA00023136"/>
    </source>
</evidence>
<dbReference type="InterPro" id="IPR004840">
    <property type="entry name" value="Amino_acid_permease_CS"/>
</dbReference>
<feature type="transmembrane region" description="Helical" evidence="7">
    <location>
        <begin position="72"/>
        <end position="92"/>
    </location>
</feature>
<sequence length="535" mass="57898">MDIEKKVPTPAPAEDDVPSKDDNIVNVSGHVQELDRSFSFWSICCIGILNNNAWGSGGGALVVALYNGGGPGVLYGLMAATFFYVFIALSLAELASAIPSSANVYHWASVTAGPKYGRVCSWFAGWWNALAWIFGCASVCLFGANAAVAMYSLYHPAYVPERWHVFLAFLGILWLDNCLVLFGQRYLAKVANTSGVLCLVFLVVSILVCAIMPSYTGEGYASNSFVWTDFNNLTGYSSNGFVFLAGMLNGAYTIGTCDAVAHVAEEIPRPRVNVPKGMAAQLSAGFLTAFCFYIAILYGITSLDDVYNTNIVSLPLAAMYQQATRSNAGTMGLLFILLINFLITIPGALVVAGRMVWTLARDDATPAPGWLSHVSSRWRNPLNAQLTSGICVTILGCIYIGSDRAFNAFVGTFAILTTLSYLSAILPNLLTLRKNVQPGPFWIPSPWGPIVLTIASAYIIVFNVIYMFPYSLPVDAETMNYACVMVGGITILLSLGYLWQRSHGYVGPQVTFDGTDEVLVGIVGLTKEEEEAKRR</sequence>
<dbReference type="PANTHER" id="PTHR45649:SF27">
    <property type="entry name" value="CHOLINE TRANSPORTER (EUROFUNG)"/>
    <property type="match status" value="1"/>
</dbReference>
<organism evidence="8 9">
    <name type="scientific">Cladosporium halotolerans</name>
    <dbReference type="NCBI Taxonomy" id="1052096"/>
    <lineage>
        <taxon>Eukaryota</taxon>
        <taxon>Fungi</taxon>
        <taxon>Dikarya</taxon>
        <taxon>Ascomycota</taxon>
        <taxon>Pezizomycotina</taxon>
        <taxon>Dothideomycetes</taxon>
        <taxon>Dothideomycetidae</taxon>
        <taxon>Cladosporiales</taxon>
        <taxon>Cladosporiaceae</taxon>
        <taxon>Cladosporium</taxon>
    </lineage>
</organism>
<protein>
    <recommendedName>
        <fullName evidence="10">Choline transporter</fullName>
    </recommendedName>
</protein>
<keyword evidence="2" id="KW-0813">Transport</keyword>
<evidence type="ECO:0000313" key="8">
    <source>
        <dbReference type="EMBL" id="KAL1589752.1"/>
    </source>
</evidence>
<comment type="subcellular location">
    <subcellularLocation>
        <location evidence="1">Membrane</location>
        <topology evidence="1">Multi-pass membrane protein</topology>
    </subcellularLocation>
</comment>
<dbReference type="Gene3D" id="1.20.1740.10">
    <property type="entry name" value="Amino acid/polyamine transporter I"/>
    <property type="match status" value="1"/>
</dbReference>
<evidence type="ECO:0000256" key="1">
    <source>
        <dbReference type="ARBA" id="ARBA00004141"/>
    </source>
</evidence>
<name>A0AB34KXX7_9PEZI</name>
<feature type="transmembrane region" description="Helical" evidence="7">
    <location>
        <begin position="408"/>
        <end position="430"/>
    </location>
</feature>
<feature type="transmembrane region" description="Helical" evidence="7">
    <location>
        <begin position="382"/>
        <end position="402"/>
    </location>
</feature>
<feature type="transmembrane region" description="Helical" evidence="7">
    <location>
        <begin position="195"/>
        <end position="216"/>
    </location>
</feature>
<dbReference type="InterPro" id="IPR002293">
    <property type="entry name" value="AA/rel_permease1"/>
</dbReference>
<evidence type="ECO:0000256" key="6">
    <source>
        <dbReference type="SAM" id="MobiDB-lite"/>
    </source>
</evidence>
<feature type="transmembrane region" description="Helical" evidence="7">
    <location>
        <begin position="40"/>
        <end position="66"/>
    </location>
</feature>
<dbReference type="GO" id="GO:0006865">
    <property type="term" value="P:amino acid transport"/>
    <property type="evidence" value="ECO:0007669"/>
    <property type="project" value="InterPro"/>
</dbReference>
<dbReference type="RefSeq" id="XP_069232857.1">
    <property type="nucleotide sequence ID" value="XM_069370062.1"/>
</dbReference>
<dbReference type="Pfam" id="PF13520">
    <property type="entry name" value="AA_permease_2"/>
    <property type="match status" value="1"/>
</dbReference>
<feature type="transmembrane region" description="Helical" evidence="7">
    <location>
        <begin position="478"/>
        <end position="499"/>
    </location>
</feature>
<dbReference type="GO" id="GO:0022857">
    <property type="term" value="F:transmembrane transporter activity"/>
    <property type="evidence" value="ECO:0007669"/>
    <property type="project" value="InterPro"/>
</dbReference>
<feature type="transmembrane region" description="Helical" evidence="7">
    <location>
        <begin position="163"/>
        <end position="183"/>
    </location>
</feature>
<dbReference type="GeneID" id="96002900"/>
<feature type="transmembrane region" description="Helical" evidence="7">
    <location>
        <begin position="125"/>
        <end position="151"/>
    </location>
</feature>
<dbReference type="PROSITE" id="PS00218">
    <property type="entry name" value="AMINO_ACID_PERMEASE_1"/>
    <property type="match status" value="1"/>
</dbReference>
<evidence type="ECO:0000256" key="3">
    <source>
        <dbReference type="ARBA" id="ARBA00022692"/>
    </source>
</evidence>
<gene>
    <name evidence="8" type="ORF">WHR41_01456</name>
</gene>
<evidence type="ECO:0000313" key="9">
    <source>
        <dbReference type="Proteomes" id="UP000803884"/>
    </source>
</evidence>
<proteinExistence type="predicted"/>